<reference evidence="1" key="1">
    <citation type="journal article" date="2014" name="Int. J. Syst. Evol. Microbiol.">
        <title>Complete genome sequence of Corynebacterium casei LMG S-19264T (=DSM 44701T), isolated from a smear-ripened cheese.</title>
        <authorList>
            <consortium name="US DOE Joint Genome Institute (JGI-PGF)"/>
            <person name="Walter F."/>
            <person name="Albersmeier A."/>
            <person name="Kalinowski J."/>
            <person name="Ruckert C."/>
        </authorList>
    </citation>
    <scope>NUCLEOTIDE SEQUENCE</scope>
    <source>
        <strain evidence="1">VKM B-2222</strain>
    </source>
</reference>
<protein>
    <submittedName>
        <fullName evidence="1">Uncharacterized protein</fullName>
    </submittedName>
</protein>
<sequence length="69" mass="7847">MRTHRDRHGNAYRKGGRDGVRDVRDELLALPEPITHADVVRVAARILSGTKFQRIDRRARGDVTGRAEQ</sequence>
<organism evidence="1 2">
    <name type="scientific">Paracoccus kondratievae</name>
    <dbReference type="NCBI Taxonomy" id="135740"/>
    <lineage>
        <taxon>Bacteria</taxon>
        <taxon>Pseudomonadati</taxon>
        <taxon>Pseudomonadota</taxon>
        <taxon>Alphaproteobacteria</taxon>
        <taxon>Rhodobacterales</taxon>
        <taxon>Paracoccaceae</taxon>
        <taxon>Paracoccus</taxon>
    </lineage>
</organism>
<dbReference type="RefSeq" id="WP_271180185.1">
    <property type="nucleotide sequence ID" value="NZ_BSFH01000093.1"/>
</dbReference>
<gene>
    <name evidence="1" type="ORF">GCM10017635_31500</name>
</gene>
<evidence type="ECO:0000313" key="1">
    <source>
        <dbReference type="EMBL" id="GLK65673.1"/>
    </source>
</evidence>
<keyword evidence="2" id="KW-1185">Reference proteome</keyword>
<dbReference type="EMBL" id="BSFH01000093">
    <property type="protein sequence ID" value="GLK65673.1"/>
    <property type="molecule type" value="Genomic_DNA"/>
</dbReference>
<dbReference type="Proteomes" id="UP001143349">
    <property type="component" value="Unassembled WGS sequence"/>
</dbReference>
<reference evidence="1" key="2">
    <citation type="submission" date="2023-01" db="EMBL/GenBank/DDBJ databases">
        <authorList>
            <person name="Sun Q."/>
            <person name="Evtushenko L."/>
        </authorList>
    </citation>
    <scope>NUCLEOTIDE SEQUENCE</scope>
    <source>
        <strain evidence="1">VKM B-2222</strain>
    </source>
</reference>
<accession>A0AAD3P2P8</accession>
<evidence type="ECO:0000313" key="2">
    <source>
        <dbReference type="Proteomes" id="UP001143349"/>
    </source>
</evidence>
<dbReference type="AlphaFoldDB" id="A0AAD3P2P8"/>
<comment type="caution">
    <text evidence="1">The sequence shown here is derived from an EMBL/GenBank/DDBJ whole genome shotgun (WGS) entry which is preliminary data.</text>
</comment>
<proteinExistence type="predicted"/>
<name>A0AAD3P2P8_9RHOB</name>